<dbReference type="EMBL" id="NIOF01000002">
    <property type="protein sequence ID" value="OWQ92267.1"/>
    <property type="molecule type" value="Genomic_DNA"/>
</dbReference>
<evidence type="ECO:0008006" key="3">
    <source>
        <dbReference type="Google" id="ProtNLM"/>
    </source>
</evidence>
<keyword evidence="2" id="KW-1185">Reference proteome</keyword>
<protein>
    <recommendedName>
        <fullName evidence="3">DUF2789 domain-containing protein</fullName>
    </recommendedName>
</protein>
<gene>
    <name evidence="1" type="ORF">CDN99_07995</name>
</gene>
<comment type="caution">
    <text evidence="1">The sequence shown here is derived from an EMBL/GenBank/DDBJ whole genome shotgun (WGS) entry which is preliminary data.</text>
</comment>
<dbReference type="RefSeq" id="WP_088384329.1">
    <property type="nucleotide sequence ID" value="NZ_NIOF01000002.1"/>
</dbReference>
<name>A0A246JI14_9BURK</name>
<organism evidence="1 2">
    <name type="scientific">Roseateles aquatilis</name>
    <dbReference type="NCBI Taxonomy" id="431061"/>
    <lineage>
        <taxon>Bacteria</taxon>
        <taxon>Pseudomonadati</taxon>
        <taxon>Pseudomonadota</taxon>
        <taxon>Betaproteobacteria</taxon>
        <taxon>Burkholderiales</taxon>
        <taxon>Sphaerotilaceae</taxon>
        <taxon>Roseateles</taxon>
    </lineage>
</organism>
<evidence type="ECO:0000313" key="1">
    <source>
        <dbReference type="EMBL" id="OWQ92267.1"/>
    </source>
</evidence>
<proteinExistence type="predicted"/>
<dbReference type="Proteomes" id="UP000197468">
    <property type="component" value="Unassembled WGS sequence"/>
</dbReference>
<reference evidence="1 2" key="1">
    <citation type="journal article" date="2008" name="Int. J. Syst. Evol. Microbiol.">
        <title>Description of Roseateles aquatilis sp. nov. and Roseateles terrae sp. nov., in the class Betaproteobacteria, and emended description of the genus Roseateles.</title>
        <authorList>
            <person name="Gomila M."/>
            <person name="Bowien B."/>
            <person name="Falsen E."/>
            <person name="Moore E.R."/>
            <person name="Lalucat J."/>
        </authorList>
    </citation>
    <scope>NUCLEOTIDE SEQUENCE [LARGE SCALE GENOMIC DNA]</scope>
    <source>
        <strain evidence="1 2">CCUG 48205</strain>
    </source>
</reference>
<evidence type="ECO:0000313" key="2">
    <source>
        <dbReference type="Proteomes" id="UP000197468"/>
    </source>
</evidence>
<dbReference type="Pfam" id="PF10982">
    <property type="entry name" value="DUF2789"/>
    <property type="match status" value="1"/>
</dbReference>
<sequence length="76" mass="8691">MENTVHPFAELFDQLGLPSEEAEIRAFIQRHRPLPGEVSVAEAPFWTEAQSRALHDMLRQDADWAQVVDQLNLALH</sequence>
<dbReference type="InterPro" id="IPR021250">
    <property type="entry name" value="DUF2789"/>
</dbReference>
<dbReference type="AlphaFoldDB" id="A0A246JI14"/>
<dbReference type="Gene3D" id="1.10.10.1130">
    <property type="entry name" value="Uncharacterised protein PF10982, DUF2789"/>
    <property type="match status" value="1"/>
</dbReference>
<dbReference type="InterPro" id="IPR038086">
    <property type="entry name" value="DUF2789_sf"/>
</dbReference>
<accession>A0A246JI14</accession>
<dbReference type="OrthoDB" id="5828847at2"/>